<reference evidence="1 2" key="1">
    <citation type="journal article" date="2011" name="PLoS Genet.">
        <title>Finished genome of the fungal wheat pathogen Mycosphaerella graminicola reveals dispensome structure, chromosome plasticity, and stealth pathogenesis.</title>
        <authorList>
            <person name="Goodwin S.B."/>
            <person name="Ben M'barek S."/>
            <person name="Dhillon B."/>
            <person name="Wittenberg A.H.J."/>
            <person name="Crane C.F."/>
            <person name="Hane J.K."/>
            <person name="Foster A.J."/>
            <person name="Van der Lee T.A.J."/>
            <person name="Grimwood J."/>
            <person name="Aerts A."/>
            <person name="Antoniw J."/>
            <person name="Bailey A."/>
            <person name="Bluhm B."/>
            <person name="Bowler J."/>
            <person name="Bristow J."/>
            <person name="van der Burgt A."/>
            <person name="Canto-Canche B."/>
            <person name="Churchill A.C.L."/>
            <person name="Conde-Ferraez L."/>
            <person name="Cools H.J."/>
            <person name="Coutinho P.M."/>
            <person name="Csukai M."/>
            <person name="Dehal P."/>
            <person name="De Wit P."/>
            <person name="Donzelli B."/>
            <person name="van de Geest H.C."/>
            <person name="van Ham R.C.H.J."/>
            <person name="Hammond-Kosack K.E."/>
            <person name="Henrissat B."/>
            <person name="Kilian A."/>
            <person name="Kobayashi A.K."/>
            <person name="Koopmann E."/>
            <person name="Kourmpetis Y."/>
            <person name="Kuzniar A."/>
            <person name="Lindquist E."/>
            <person name="Lombard V."/>
            <person name="Maliepaard C."/>
            <person name="Martins N."/>
            <person name="Mehrabi R."/>
            <person name="Nap J.P.H."/>
            <person name="Ponomarenko A."/>
            <person name="Rudd J.J."/>
            <person name="Salamov A."/>
            <person name="Schmutz J."/>
            <person name="Schouten H.J."/>
            <person name="Shapiro H."/>
            <person name="Stergiopoulos I."/>
            <person name="Torriani S.F.F."/>
            <person name="Tu H."/>
            <person name="de Vries R.P."/>
            <person name="Waalwijk C."/>
            <person name="Ware S.B."/>
            <person name="Wiebenga A."/>
            <person name="Zwiers L.-H."/>
            <person name="Oliver R.P."/>
            <person name="Grigoriev I.V."/>
            <person name="Kema G.H.J."/>
        </authorList>
    </citation>
    <scope>NUCLEOTIDE SEQUENCE [LARGE SCALE GENOMIC DNA]</scope>
    <source>
        <strain evidence="2">CBS 115943 / IPO323</strain>
    </source>
</reference>
<gene>
    <name evidence="1" type="ORF">MYCGRDRAFT_46467</name>
</gene>
<dbReference type="GeneID" id="13394532"/>
<dbReference type="RefSeq" id="XP_003850227.1">
    <property type="nucleotide sequence ID" value="XM_003850179.1"/>
</dbReference>
<keyword evidence="2" id="KW-1185">Reference proteome</keyword>
<dbReference type="Proteomes" id="UP000008062">
    <property type="component" value="Chromosome 8"/>
</dbReference>
<evidence type="ECO:0000313" key="1">
    <source>
        <dbReference type="EMBL" id="EGP85203.1"/>
    </source>
</evidence>
<dbReference type="HOGENOM" id="CLU_3093299_0_0_1"/>
<proteinExistence type="predicted"/>
<protein>
    <submittedName>
        <fullName evidence="1">Uncharacterized protein</fullName>
    </submittedName>
</protein>
<evidence type="ECO:0000313" key="2">
    <source>
        <dbReference type="Proteomes" id="UP000008062"/>
    </source>
</evidence>
<dbReference type="InParanoid" id="F9XHA9"/>
<accession>F9XHA9</accession>
<organism evidence="1 2">
    <name type="scientific">Zymoseptoria tritici (strain CBS 115943 / IPO323)</name>
    <name type="common">Speckled leaf blotch fungus</name>
    <name type="synonym">Septoria tritici</name>
    <dbReference type="NCBI Taxonomy" id="336722"/>
    <lineage>
        <taxon>Eukaryota</taxon>
        <taxon>Fungi</taxon>
        <taxon>Dikarya</taxon>
        <taxon>Ascomycota</taxon>
        <taxon>Pezizomycotina</taxon>
        <taxon>Dothideomycetes</taxon>
        <taxon>Dothideomycetidae</taxon>
        <taxon>Mycosphaerellales</taxon>
        <taxon>Mycosphaerellaceae</taxon>
        <taxon>Zymoseptoria</taxon>
    </lineage>
</organism>
<name>F9XHA9_ZYMTI</name>
<dbReference type="KEGG" id="ztr:MYCGRDRAFT_46467"/>
<feature type="non-terminal residue" evidence="1">
    <location>
        <position position="1"/>
    </location>
</feature>
<sequence>EFALGLTYVAISRIRTLEGLLFKSLFDFVRIRDLGAGKILQMRKEDKLRREP</sequence>
<dbReference type="AlphaFoldDB" id="F9XHA9"/>
<dbReference type="OrthoDB" id="3798483at2759"/>
<dbReference type="EMBL" id="CM001203">
    <property type="protein sequence ID" value="EGP85203.1"/>
    <property type="molecule type" value="Genomic_DNA"/>
</dbReference>